<accession>A0A6P6FQ78</accession>
<dbReference type="PANTHER" id="PTHR22426:SF2">
    <property type="entry name" value="ARGININE_SERINE-RICH COILED-COIL PROTEIN 2"/>
    <property type="match status" value="1"/>
</dbReference>
<feature type="compositionally biased region" description="Basic and acidic residues" evidence="1">
    <location>
        <begin position="185"/>
        <end position="195"/>
    </location>
</feature>
<evidence type="ECO:0000313" key="2">
    <source>
        <dbReference type="Proteomes" id="UP001652623"/>
    </source>
</evidence>
<keyword evidence="2" id="KW-1185">Reference proteome</keyword>
<organism evidence="2 3">
    <name type="scientific">Ziziphus jujuba</name>
    <name type="common">Chinese jujube</name>
    <name type="synonym">Ziziphus sativa</name>
    <dbReference type="NCBI Taxonomy" id="326968"/>
    <lineage>
        <taxon>Eukaryota</taxon>
        <taxon>Viridiplantae</taxon>
        <taxon>Streptophyta</taxon>
        <taxon>Embryophyta</taxon>
        <taxon>Tracheophyta</taxon>
        <taxon>Spermatophyta</taxon>
        <taxon>Magnoliopsida</taxon>
        <taxon>eudicotyledons</taxon>
        <taxon>Gunneridae</taxon>
        <taxon>Pentapetalae</taxon>
        <taxon>rosids</taxon>
        <taxon>fabids</taxon>
        <taxon>Rosales</taxon>
        <taxon>Rhamnaceae</taxon>
        <taxon>Paliureae</taxon>
        <taxon>Ziziphus</taxon>
    </lineage>
</organism>
<name>A0A6P6FQ78_ZIZJJ</name>
<dbReference type="GeneID" id="107403949"/>
<dbReference type="RefSeq" id="XP_024924224.3">
    <property type="nucleotide sequence ID" value="XM_025068456.3"/>
</dbReference>
<evidence type="ECO:0000313" key="4">
    <source>
        <dbReference type="RefSeq" id="XP_024924225.3"/>
    </source>
</evidence>
<feature type="compositionally biased region" description="Basic and acidic residues" evidence="1">
    <location>
        <begin position="202"/>
        <end position="298"/>
    </location>
</feature>
<evidence type="ECO:0000256" key="1">
    <source>
        <dbReference type="SAM" id="MobiDB-lite"/>
    </source>
</evidence>
<dbReference type="RefSeq" id="XP_024924225.3">
    <property type="nucleotide sequence ID" value="XM_025068457.3"/>
</dbReference>
<feature type="compositionally biased region" description="Polar residues" evidence="1">
    <location>
        <begin position="304"/>
        <end position="323"/>
    </location>
</feature>
<gene>
    <name evidence="3 4" type="primary">LOC107403949</name>
</gene>
<proteinExistence type="predicted"/>
<protein>
    <submittedName>
        <fullName evidence="3 4">Uncharacterized protein LOC107403949 isoform X1</fullName>
    </submittedName>
</protein>
<dbReference type="Proteomes" id="UP001652623">
    <property type="component" value="Chromosome 11"/>
</dbReference>
<dbReference type="AlphaFoldDB" id="A0A6P6FQ78"/>
<reference evidence="3 4" key="1">
    <citation type="submission" date="2025-05" db="UniProtKB">
        <authorList>
            <consortium name="RefSeq"/>
        </authorList>
    </citation>
    <scope>IDENTIFICATION</scope>
    <source>
        <tissue evidence="3 4">Seedling</tissue>
    </source>
</reference>
<evidence type="ECO:0000313" key="3">
    <source>
        <dbReference type="RefSeq" id="XP_024924224.3"/>
    </source>
</evidence>
<feature type="compositionally biased region" description="Basic and acidic residues" evidence="1">
    <location>
        <begin position="132"/>
        <end position="174"/>
    </location>
</feature>
<feature type="compositionally biased region" description="Basic and acidic residues" evidence="1">
    <location>
        <begin position="46"/>
        <end position="83"/>
    </location>
</feature>
<feature type="compositionally biased region" description="Basic and acidic residues" evidence="1">
    <location>
        <begin position="106"/>
        <end position="125"/>
    </location>
</feature>
<dbReference type="PANTHER" id="PTHR22426">
    <property type="entry name" value="ARGININE_SERINE-RICH COILED-COIL PROTEIN 2"/>
    <property type="match status" value="1"/>
</dbReference>
<sequence>MDSNLQSAPSDNADLKTAFRKPSTDAASRRYRRHSPASRSSSSDGSPKREHSSSPKFSREDPGKVYEHRPRRKDDGMDSDRSRCARSSDSYRNSDRPFPRSSHGYSRHDDYIRHDKHADEEERNYQRLSSRSGRDSRSGAYSDHSRSRDHLRNVDKYSRDKYDSSGHKRDKNSSSERAGTGRRHAYYEETERDAHMIGIDAQDEKREYRRSTADHRSDRMLSYEESKSMSKKDDGKYRAKEGLKSEMKEMDGENHSKEEKKRYDDRETNRSKDRYGKEPAEHSGEKCDFGSEDKEYPAKRHKLFSSNNDVDSGKSVSKFTSTPDGRETCSSKQAQDGRVTVAQAQANNSEFANDLNAAKVAAMKAAELVNKNLVGAGTMTTDQKKKLLWGNKKSTTAEESGHHWDAALFSDRERQEKFNKLMSLRLPWCLWPIVGCEGRGESRAQTRRTRWWQRSPSREAERSTVGFGEAVHCWTPEERWSYCWTRSLSVCSRTLGQGMPNFIYGLPMKYGYFYVSLNFLCLAYDDIKYESIVNTIFILTF</sequence>
<feature type="compositionally biased region" description="Polar residues" evidence="1">
    <location>
        <begin position="1"/>
        <end position="10"/>
    </location>
</feature>
<feature type="region of interest" description="Disordered" evidence="1">
    <location>
        <begin position="1"/>
        <end position="336"/>
    </location>
</feature>